<dbReference type="AlphaFoldDB" id="A0A0C3NNU0"/>
<accession>A0A0C3NNU0</accession>
<name>A0A0C3NNU0_PISTI</name>
<dbReference type="InParanoid" id="A0A0C3NNU0"/>
<dbReference type="Proteomes" id="UP000054217">
    <property type="component" value="Unassembled WGS sequence"/>
</dbReference>
<proteinExistence type="predicted"/>
<feature type="non-terminal residue" evidence="1">
    <location>
        <position position="51"/>
    </location>
</feature>
<sequence length="51" mass="6162">TRNSSMRSIVQMIRQYSPVPPMKTPDRRLQDFRNTMKNDIERIPISEREEL</sequence>
<reference evidence="2" key="2">
    <citation type="submission" date="2015-01" db="EMBL/GenBank/DDBJ databases">
        <title>Evolutionary Origins and Diversification of the Mycorrhizal Mutualists.</title>
        <authorList>
            <consortium name="DOE Joint Genome Institute"/>
            <consortium name="Mycorrhizal Genomics Consortium"/>
            <person name="Kohler A."/>
            <person name="Kuo A."/>
            <person name="Nagy L.G."/>
            <person name="Floudas D."/>
            <person name="Copeland A."/>
            <person name="Barry K.W."/>
            <person name="Cichocki N."/>
            <person name="Veneault-Fourrey C."/>
            <person name="LaButti K."/>
            <person name="Lindquist E.A."/>
            <person name="Lipzen A."/>
            <person name="Lundell T."/>
            <person name="Morin E."/>
            <person name="Murat C."/>
            <person name="Riley R."/>
            <person name="Ohm R."/>
            <person name="Sun H."/>
            <person name="Tunlid A."/>
            <person name="Henrissat B."/>
            <person name="Grigoriev I.V."/>
            <person name="Hibbett D.S."/>
            <person name="Martin F."/>
        </authorList>
    </citation>
    <scope>NUCLEOTIDE SEQUENCE [LARGE SCALE GENOMIC DNA]</scope>
    <source>
        <strain evidence="2">Marx 270</strain>
    </source>
</reference>
<keyword evidence="2" id="KW-1185">Reference proteome</keyword>
<evidence type="ECO:0000313" key="1">
    <source>
        <dbReference type="EMBL" id="KIN96968.1"/>
    </source>
</evidence>
<reference evidence="1 2" key="1">
    <citation type="submission" date="2014-04" db="EMBL/GenBank/DDBJ databases">
        <authorList>
            <consortium name="DOE Joint Genome Institute"/>
            <person name="Kuo A."/>
            <person name="Kohler A."/>
            <person name="Costa M.D."/>
            <person name="Nagy L.G."/>
            <person name="Floudas D."/>
            <person name="Copeland A."/>
            <person name="Barry K.W."/>
            <person name="Cichocki N."/>
            <person name="Veneault-Fourrey C."/>
            <person name="LaButti K."/>
            <person name="Lindquist E.A."/>
            <person name="Lipzen A."/>
            <person name="Lundell T."/>
            <person name="Morin E."/>
            <person name="Murat C."/>
            <person name="Sun H."/>
            <person name="Tunlid A."/>
            <person name="Henrissat B."/>
            <person name="Grigoriev I.V."/>
            <person name="Hibbett D.S."/>
            <person name="Martin F."/>
            <person name="Nordberg H.P."/>
            <person name="Cantor M.N."/>
            <person name="Hua S.X."/>
        </authorList>
    </citation>
    <scope>NUCLEOTIDE SEQUENCE [LARGE SCALE GENOMIC DNA]</scope>
    <source>
        <strain evidence="1 2">Marx 270</strain>
    </source>
</reference>
<dbReference type="EMBL" id="KN832036">
    <property type="protein sequence ID" value="KIN96968.1"/>
    <property type="molecule type" value="Genomic_DNA"/>
</dbReference>
<feature type="non-terminal residue" evidence="1">
    <location>
        <position position="1"/>
    </location>
</feature>
<dbReference type="HOGENOM" id="CLU_3112114_0_0_1"/>
<organism evidence="1 2">
    <name type="scientific">Pisolithus tinctorius Marx 270</name>
    <dbReference type="NCBI Taxonomy" id="870435"/>
    <lineage>
        <taxon>Eukaryota</taxon>
        <taxon>Fungi</taxon>
        <taxon>Dikarya</taxon>
        <taxon>Basidiomycota</taxon>
        <taxon>Agaricomycotina</taxon>
        <taxon>Agaricomycetes</taxon>
        <taxon>Agaricomycetidae</taxon>
        <taxon>Boletales</taxon>
        <taxon>Sclerodermatineae</taxon>
        <taxon>Pisolithaceae</taxon>
        <taxon>Pisolithus</taxon>
    </lineage>
</organism>
<gene>
    <name evidence="1" type="ORF">M404DRAFT_1006372</name>
</gene>
<protein>
    <submittedName>
        <fullName evidence="1">Uncharacterized protein</fullName>
    </submittedName>
</protein>
<evidence type="ECO:0000313" key="2">
    <source>
        <dbReference type="Proteomes" id="UP000054217"/>
    </source>
</evidence>